<organism evidence="7 8">
    <name type="scientific">Aureimonas phyllosphaerae</name>
    <dbReference type="NCBI Taxonomy" id="1166078"/>
    <lineage>
        <taxon>Bacteria</taxon>
        <taxon>Pseudomonadati</taxon>
        <taxon>Pseudomonadota</taxon>
        <taxon>Alphaproteobacteria</taxon>
        <taxon>Hyphomicrobiales</taxon>
        <taxon>Aurantimonadaceae</taxon>
        <taxon>Aureimonas</taxon>
    </lineage>
</organism>
<dbReference type="InterPro" id="IPR001173">
    <property type="entry name" value="Glyco_trans_2-like"/>
</dbReference>
<name>A0A7W6FVA7_9HYPH</name>
<dbReference type="InterPro" id="IPR029044">
    <property type="entry name" value="Nucleotide-diphossugar_trans"/>
</dbReference>
<evidence type="ECO:0000313" key="8">
    <source>
        <dbReference type="Proteomes" id="UP000531216"/>
    </source>
</evidence>
<dbReference type="GO" id="GO:0005886">
    <property type="term" value="C:plasma membrane"/>
    <property type="evidence" value="ECO:0007669"/>
    <property type="project" value="UniProtKB-SubCell"/>
</dbReference>
<evidence type="ECO:0000313" key="7">
    <source>
        <dbReference type="EMBL" id="MBB3936946.1"/>
    </source>
</evidence>
<evidence type="ECO:0000256" key="3">
    <source>
        <dbReference type="ARBA" id="ARBA00022676"/>
    </source>
</evidence>
<comment type="subcellular location">
    <subcellularLocation>
        <location evidence="1">Cell membrane</location>
    </subcellularLocation>
</comment>
<dbReference type="Pfam" id="PF00535">
    <property type="entry name" value="Glycos_transf_2"/>
    <property type="match status" value="1"/>
</dbReference>
<dbReference type="OrthoDB" id="114108at2"/>
<sequence>MTDLPAAVSWQPVVAVPVRNEARRIAALLRALDGQSWARTAGTVPVVLVLNNCTDGTRAVCEKTLSALGRLRAEVIDVDLPTASAHVGTARRMAMDRAADLCAPGSGIVLTTDADAVPDQDWIAASVRAFARGADLVGGKLTGNREEEDRLGPAFNARAGAAAAYATHCDRLAALIDPLEHDPWPRHADHTGGSLAIRADLYRALGGLPPLPRREDLALVNLARAAGAKLVHPLDVRVEVSARLIGRAQGGMADCLKAWMRAESEGRPHLVEAPARVERRLTRRRAVRDLAALAAPARDAAARALGLDPQAFNEAPRDHAGAWAVERFAPDEPDAEALVPVGEAIATILGMIAVREGAMRAA</sequence>
<dbReference type="SUPFAM" id="SSF53448">
    <property type="entry name" value="Nucleotide-diphospho-sugar transferases"/>
    <property type="match status" value="1"/>
</dbReference>
<reference evidence="7 8" key="1">
    <citation type="submission" date="2020-08" db="EMBL/GenBank/DDBJ databases">
        <title>Genomic Encyclopedia of Type Strains, Phase IV (KMG-IV): sequencing the most valuable type-strain genomes for metagenomic binning, comparative biology and taxonomic classification.</title>
        <authorList>
            <person name="Goeker M."/>
        </authorList>
    </citation>
    <scope>NUCLEOTIDE SEQUENCE [LARGE SCALE GENOMIC DNA]</scope>
    <source>
        <strain evidence="7 8">DSM 25024</strain>
    </source>
</reference>
<dbReference type="GO" id="GO:0016757">
    <property type="term" value="F:glycosyltransferase activity"/>
    <property type="evidence" value="ECO:0007669"/>
    <property type="project" value="UniProtKB-KW"/>
</dbReference>
<dbReference type="AlphaFoldDB" id="A0A7W6FVA7"/>
<keyword evidence="5" id="KW-0472">Membrane</keyword>
<dbReference type="EMBL" id="JACIDO010000006">
    <property type="protein sequence ID" value="MBB3936946.1"/>
    <property type="molecule type" value="Genomic_DNA"/>
</dbReference>
<keyword evidence="2" id="KW-1003">Cell membrane</keyword>
<keyword evidence="8" id="KW-1185">Reference proteome</keyword>
<dbReference type="RefSeq" id="WP_090962728.1">
    <property type="nucleotide sequence ID" value="NZ_FOOA01000006.1"/>
</dbReference>
<feature type="domain" description="Glycosyltransferase 2-like" evidence="6">
    <location>
        <begin position="14"/>
        <end position="154"/>
    </location>
</feature>
<comment type="caution">
    <text evidence="7">The sequence shown here is derived from an EMBL/GenBank/DDBJ whole genome shotgun (WGS) entry which is preliminary data.</text>
</comment>
<evidence type="ECO:0000256" key="5">
    <source>
        <dbReference type="ARBA" id="ARBA00023136"/>
    </source>
</evidence>
<dbReference type="Gene3D" id="3.90.550.10">
    <property type="entry name" value="Spore Coat Polysaccharide Biosynthesis Protein SpsA, Chain A"/>
    <property type="match status" value="1"/>
</dbReference>
<gene>
    <name evidence="7" type="ORF">GGR05_003111</name>
</gene>
<keyword evidence="4" id="KW-0808">Transferase</keyword>
<dbReference type="PANTHER" id="PTHR43646">
    <property type="entry name" value="GLYCOSYLTRANSFERASE"/>
    <property type="match status" value="1"/>
</dbReference>
<dbReference type="Proteomes" id="UP000531216">
    <property type="component" value="Unassembled WGS sequence"/>
</dbReference>
<dbReference type="PANTHER" id="PTHR43646:SF2">
    <property type="entry name" value="GLYCOSYLTRANSFERASE 2-LIKE DOMAIN-CONTAINING PROTEIN"/>
    <property type="match status" value="1"/>
</dbReference>
<evidence type="ECO:0000259" key="6">
    <source>
        <dbReference type="Pfam" id="PF00535"/>
    </source>
</evidence>
<keyword evidence="3" id="KW-0328">Glycosyltransferase</keyword>
<accession>A0A7W6FVA7</accession>
<proteinExistence type="predicted"/>
<evidence type="ECO:0000256" key="2">
    <source>
        <dbReference type="ARBA" id="ARBA00022475"/>
    </source>
</evidence>
<evidence type="ECO:0000256" key="1">
    <source>
        <dbReference type="ARBA" id="ARBA00004236"/>
    </source>
</evidence>
<evidence type="ECO:0000256" key="4">
    <source>
        <dbReference type="ARBA" id="ARBA00022679"/>
    </source>
</evidence>
<protein>
    <recommendedName>
        <fullName evidence="6">Glycosyltransferase 2-like domain-containing protein</fullName>
    </recommendedName>
</protein>